<reference evidence="3" key="1">
    <citation type="submission" date="2019-08" db="EMBL/GenBank/DDBJ databases">
        <title>Seonamhaeicola sediminis sp. nov., isolated from marine sediment.</title>
        <authorList>
            <person name="Cao W.R."/>
        </authorList>
    </citation>
    <scope>NUCLEOTIDE SEQUENCE [LARGE SCALE GENOMIC DNA]</scope>
    <source>
        <strain evidence="3">Gy8</strain>
    </source>
</reference>
<evidence type="ECO:0000313" key="3">
    <source>
        <dbReference type="Proteomes" id="UP000321790"/>
    </source>
</evidence>
<keyword evidence="1" id="KW-0472">Membrane</keyword>
<gene>
    <name evidence="2" type="ORF">FUA26_06535</name>
</gene>
<evidence type="ECO:0000256" key="1">
    <source>
        <dbReference type="SAM" id="Phobius"/>
    </source>
</evidence>
<comment type="caution">
    <text evidence="2">The sequence shown here is derived from an EMBL/GenBank/DDBJ whole genome shotgun (WGS) entry which is preliminary data.</text>
</comment>
<organism evidence="2 3">
    <name type="scientific">Seonamhaeicola algicola</name>
    <dbReference type="NCBI Taxonomy" id="1719036"/>
    <lineage>
        <taxon>Bacteria</taxon>
        <taxon>Pseudomonadati</taxon>
        <taxon>Bacteroidota</taxon>
        <taxon>Flavobacteriia</taxon>
        <taxon>Flavobacteriales</taxon>
        <taxon>Flavobacteriaceae</taxon>
    </lineage>
</organism>
<keyword evidence="3" id="KW-1185">Reference proteome</keyword>
<keyword evidence="1" id="KW-1133">Transmembrane helix</keyword>
<accession>A0A5C7ATK5</accession>
<protein>
    <submittedName>
        <fullName evidence="2">Uncharacterized protein</fullName>
    </submittedName>
</protein>
<dbReference type="AlphaFoldDB" id="A0A5C7ATK5"/>
<feature type="transmembrane region" description="Helical" evidence="1">
    <location>
        <begin position="6"/>
        <end position="39"/>
    </location>
</feature>
<sequence>MLFLKIPFYLSLTGLLISQSAILTVLIIVVVFFSVLLLLGIRKSHLLQKENERLDKISEEMAKKSEKKYNDFTEGHMYQ</sequence>
<name>A0A5C7ATK5_9FLAO</name>
<dbReference type="Proteomes" id="UP000321790">
    <property type="component" value="Unassembled WGS sequence"/>
</dbReference>
<dbReference type="EMBL" id="VOSC01000019">
    <property type="protein sequence ID" value="TXE11721.1"/>
    <property type="molecule type" value="Genomic_DNA"/>
</dbReference>
<keyword evidence="1" id="KW-0812">Transmembrane</keyword>
<proteinExistence type="predicted"/>
<dbReference type="OrthoDB" id="1452391at2"/>
<evidence type="ECO:0000313" key="2">
    <source>
        <dbReference type="EMBL" id="TXE11721.1"/>
    </source>
</evidence>